<comment type="caution">
    <text evidence="3">The sequence shown here is derived from an EMBL/GenBank/DDBJ whole genome shotgun (WGS) entry which is preliminary data.</text>
</comment>
<evidence type="ECO:0000256" key="1">
    <source>
        <dbReference type="ARBA" id="ARBA00038054"/>
    </source>
</evidence>
<dbReference type="InterPro" id="IPR002563">
    <property type="entry name" value="Flavin_Rdtase-like_dom"/>
</dbReference>
<protein>
    <submittedName>
        <fullName evidence="3">Flavin reductase family protein</fullName>
    </submittedName>
</protein>
<sequence length="168" mass="19279">MNEFTQTDCLALHDNLFKLIGKDWMLVTAGDQKSYNTMTASWGGAGVLWNKNVAFTFIRPQRYTLPFMEANDYYTLSFYPEDMRSALSYCGAKSGRNVDKAKETGLIPVFDEKAPYFSQARLVLVCKKLYAQDLTPSCFIDKTLDNNYKEKDYHKMFIGEIVKVLSKN</sequence>
<dbReference type="InterPro" id="IPR012349">
    <property type="entry name" value="Split_barrel_FMN-bd"/>
</dbReference>
<dbReference type="PANTHER" id="PTHR43567:SF5">
    <property type="entry name" value="HYPOTHETICAL CYTOSOLIC PROTEIN"/>
    <property type="match status" value="1"/>
</dbReference>
<dbReference type="InterPro" id="IPR052174">
    <property type="entry name" value="Flavoredoxin"/>
</dbReference>
<dbReference type="GO" id="GO:0016646">
    <property type="term" value="F:oxidoreductase activity, acting on the CH-NH group of donors, NAD or NADP as acceptor"/>
    <property type="evidence" value="ECO:0007669"/>
    <property type="project" value="UniProtKB-ARBA"/>
</dbReference>
<comment type="similarity">
    <text evidence="1">Belongs to the flavoredoxin family.</text>
</comment>
<evidence type="ECO:0000259" key="2">
    <source>
        <dbReference type="Pfam" id="PF01613"/>
    </source>
</evidence>
<organism evidence="3 4">
    <name type="scientific">Candidatus Scatavimonas merdigallinarum</name>
    <dbReference type="NCBI Taxonomy" id="2840914"/>
    <lineage>
        <taxon>Bacteria</taxon>
        <taxon>Bacillati</taxon>
        <taxon>Bacillota</taxon>
        <taxon>Clostridia</taxon>
        <taxon>Eubacteriales</taxon>
        <taxon>Oscillospiraceae</taxon>
        <taxon>Oscillospiraceae incertae sedis</taxon>
        <taxon>Candidatus Scatavimonas</taxon>
    </lineage>
</organism>
<dbReference type="PANTHER" id="PTHR43567">
    <property type="entry name" value="FLAVOREDOXIN-RELATED-RELATED"/>
    <property type="match status" value="1"/>
</dbReference>
<proteinExistence type="inferred from homology"/>
<name>A0A9D0ZHG2_9FIRM</name>
<dbReference type="EMBL" id="DVFW01000026">
    <property type="protein sequence ID" value="HIQ80682.1"/>
    <property type="molecule type" value="Genomic_DNA"/>
</dbReference>
<evidence type="ECO:0000313" key="3">
    <source>
        <dbReference type="EMBL" id="HIQ80682.1"/>
    </source>
</evidence>
<dbReference type="AlphaFoldDB" id="A0A9D0ZHG2"/>
<reference evidence="3" key="1">
    <citation type="submission" date="2020-10" db="EMBL/GenBank/DDBJ databases">
        <authorList>
            <person name="Gilroy R."/>
        </authorList>
    </citation>
    <scope>NUCLEOTIDE SEQUENCE</scope>
    <source>
        <strain evidence="3">ChiSjej1B19-3389</strain>
    </source>
</reference>
<dbReference type="SUPFAM" id="SSF50475">
    <property type="entry name" value="FMN-binding split barrel"/>
    <property type="match status" value="1"/>
</dbReference>
<dbReference type="Pfam" id="PF01613">
    <property type="entry name" value="Flavin_Reduct"/>
    <property type="match status" value="1"/>
</dbReference>
<dbReference type="GO" id="GO:0010181">
    <property type="term" value="F:FMN binding"/>
    <property type="evidence" value="ECO:0007669"/>
    <property type="project" value="InterPro"/>
</dbReference>
<reference evidence="3" key="2">
    <citation type="journal article" date="2021" name="PeerJ">
        <title>Extensive microbial diversity within the chicken gut microbiome revealed by metagenomics and culture.</title>
        <authorList>
            <person name="Gilroy R."/>
            <person name="Ravi A."/>
            <person name="Getino M."/>
            <person name="Pursley I."/>
            <person name="Horton D.L."/>
            <person name="Alikhan N.F."/>
            <person name="Baker D."/>
            <person name="Gharbi K."/>
            <person name="Hall N."/>
            <person name="Watson M."/>
            <person name="Adriaenssens E.M."/>
            <person name="Foster-Nyarko E."/>
            <person name="Jarju S."/>
            <person name="Secka A."/>
            <person name="Antonio M."/>
            <person name="Oren A."/>
            <person name="Chaudhuri R.R."/>
            <person name="La Ragione R."/>
            <person name="Hildebrand F."/>
            <person name="Pallen M.J."/>
        </authorList>
    </citation>
    <scope>NUCLEOTIDE SEQUENCE</scope>
    <source>
        <strain evidence="3">ChiSjej1B19-3389</strain>
    </source>
</reference>
<gene>
    <name evidence="3" type="ORF">IAD32_05280</name>
</gene>
<accession>A0A9D0ZHG2</accession>
<feature type="domain" description="Flavin reductase like" evidence="2">
    <location>
        <begin position="25"/>
        <end position="164"/>
    </location>
</feature>
<dbReference type="Gene3D" id="2.30.110.10">
    <property type="entry name" value="Electron Transport, Fmn-binding Protein, Chain A"/>
    <property type="match status" value="1"/>
</dbReference>
<evidence type="ECO:0000313" key="4">
    <source>
        <dbReference type="Proteomes" id="UP000886787"/>
    </source>
</evidence>
<dbReference type="Proteomes" id="UP000886787">
    <property type="component" value="Unassembled WGS sequence"/>
</dbReference>